<gene>
    <name evidence="2" type="ORF">K3136_07450</name>
</gene>
<feature type="region of interest" description="Disordered" evidence="1">
    <location>
        <begin position="174"/>
        <end position="202"/>
    </location>
</feature>
<protein>
    <submittedName>
        <fullName evidence="2">Uncharacterized protein</fullName>
    </submittedName>
</protein>
<feature type="compositionally biased region" description="Pro residues" evidence="1">
    <location>
        <begin position="192"/>
        <end position="202"/>
    </location>
</feature>
<keyword evidence="3" id="KW-1185">Reference proteome</keyword>
<evidence type="ECO:0000313" key="3">
    <source>
        <dbReference type="Proteomes" id="UP000824321"/>
    </source>
</evidence>
<reference evidence="2 3" key="1">
    <citation type="submission" date="2021-08" db="EMBL/GenBank/DDBJ databases">
        <title>Comparative Genomics Analysis of the Genus Qipengyuania Reveals Extensive Genetic Diversity and Metabolic Versatility, Including the Description of Fifteen Novel Species.</title>
        <authorList>
            <person name="Liu Y."/>
        </authorList>
    </citation>
    <scope>NUCLEOTIDE SEQUENCE [LARGE SCALE GENOMIC DNA]</scope>
    <source>
        <strain evidence="2 3">1NDH1</strain>
    </source>
</reference>
<accession>A0ABX8ZY55</accession>
<dbReference type="EMBL" id="CP081294">
    <property type="protein sequence ID" value="QZD93951.1"/>
    <property type="molecule type" value="Genomic_DNA"/>
</dbReference>
<dbReference type="RefSeq" id="WP_221429717.1">
    <property type="nucleotide sequence ID" value="NZ_CP081294.1"/>
</dbReference>
<organism evidence="2 3">
    <name type="scientific">Qipengyuania gelatinilytica</name>
    <dbReference type="NCBI Taxonomy" id="2867231"/>
    <lineage>
        <taxon>Bacteria</taxon>
        <taxon>Pseudomonadati</taxon>
        <taxon>Pseudomonadota</taxon>
        <taxon>Alphaproteobacteria</taxon>
        <taxon>Sphingomonadales</taxon>
        <taxon>Erythrobacteraceae</taxon>
        <taxon>Qipengyuania</taxon>
    </lineage>
</organism>
<sequence length="202" mass="21732">MTTQVEVEVTVNNVKWNGDAGWYEGDFKYKQTSPKGGMKVVDQQGNINGRAENAGKTPISDFEITLLWKSDKVKVNGVDCDAHLRQPNNKSIRLAKGFGDKPNNDAGQNGSVISVPGGNGNTSLTIKDKNNDGEIYTYNLVAEIQTSNGPMPLVDDPIIINQDPPQFLMYKAEAAVPAEPSQTGEAAQPATPAIPPEPDPKP</sequence>
<evidence type="ECO:0000256" key="1">
    <source>
        <dbReference type="SAM" id="MobiDB-lite"/>
    </source>
</evidence>
<name>A0ABX8ZY55_9SPHN</name>
<dbReference type="Proteomes" id="UP000824321">
    <property type="component" value="Chromosome"/>
</dbReference>
<proteinExistence type="predicted"/>
<evidence type="ECO:0000313" key="2">
    <source>
        <dbReference type="EMBL" id="QZD93951.1"/>
    </source>
</evidence>